<feature type="domain" description="YbaK/aminoacyl-tRNA synthetase-associated" evidence="1">
    <location>
        <begin position="25"/>
        <end position="141"/>
    </location>
</feature>
<sequence length="156" mass="17377">MSIEKVKEYLKQFNKDKDVLEMEQSTATVQLAAIALGTEEARIAKSLSFYDGDGAMIVVVAGDAKVDNKKFKSEFNFKPKMLSPEDTVSFTGHEVGGVCPFALPSNIKVYLDDSMRRFATMFPACGSSNSAIELNLDELERISKSCKWIDVCKDWE</sequence>
<evidence type="ECO:0000259" key="1">
    <source>
        <dbReference type="Pfam" id="PF04073"/>
    </source>
</evidence>
<comment type="caution">
    <text evidence="2">The sequence shown here is derived from an EMBL/GenBank/DDBJ whole genome shotgun (WGS) entry which is preliminary data.</text>
</comment>
<dbReference type="Proteomes" id="UP001524478">
    <property type="component" value="Unassembled WGS sequence"/>
</dbReference>
<dbReference type="PANTHER" id="PTHR30411:SF1">
    <property type="entry name" value="CYTOPLASMIC PROTEIN"/>
    <property type="match status" value="1"/>
</dbReference>
<dbReference type="Pfam" id="PF04073">
    <property type="entry name" value="tRNA_edit"/>
    <property type="match status" value="1"/>
</dbReference>
<reference evidence="2 3" key="1">
    <citation type="submission" date="2022-06" db="EMBL/GenBank/DDBJ databases">
        <title>Isolation of gut microbiota from human fecal samples.</title>
        <authorList>
            <person name="Pamer E.G."/>
            <person name="Barat B."/>
            <person name="Waligurski E."/>
            <person name="Medina S."/>
            <person name="Paddock L."/>
            <person name="Mostad J."/>
        </authorList>
    </citation>
    <scope>NUCLEOTIDE SEQUENCE [LARGE SCALE GENOMIC DNA]</scope>
    <source>
        <strain evidence="2 3">DFI.7.95</strain>
    </source>
</reference>
<proteinExistence type="predicted"/>
<protein>
    <submittedName>
        <fullName evidence="2">YbaK/EbsC family protein</fullName>
    </submittedName>
</protein>
<name>A0ABT1S8K3_9FIRM</name>
<dbReference type="RefSeq" id="WP_216559803.1">
    <property type="nucleotide sequence ID" value="NZ_JAHLOH010000038.1"/>
</dbReference>
<evidence type="ECO:0000313" key="3">
    <source>
        <dbReference type="Proteomes" id="UP001524478"/>
    </source>
</evidence>
<dbReference type="CDD" id="cd04333">
    <property type="entry name" value="ProX_deacylase"/>
    <property type="match status" value="1"/>
</dbReference>
<accession>A0ABT1S8K3</accession>
<organism evidence="2 3">
    <name type="scientific">Tissierella carlieri</name>
    <dbReference type="NCBI Taxonomy" id="689904"/>
    <lineage>
        <taxon>Bacteria</taxon>
        <taxon>Bacillati</taxon>
        <taxon>Bacillota</taxon>
        <taxon>Tissierellia</taxon>
        <taxon>Tissierellales</taxon>
        <taxon>Tissierellaceae</taxon>
        <taxon>Tissierella</taxon>
    </lineage>
</organism>
<keyword evidence="3" id="KW-1185">Reference proteome</keyword>
<dbReference type="PANTHER" id="PTHR30411">
    <property type="entry name" value="CYTOPLASMIC PROTEIN"/>
    <property type="match status" value="1"/>
</dbReference>
<evidence type="ECO:0000313" key="2">
    <source>
        <dbReference type="EMBL" id="MCQ4922797.1"/>
    </source>
</evidence>
<dbReference type="EMBL" id="JANGAC010000004">
    <property type="protein sequence ID" value="MCQ4922797.1"/>
    <property type="molecule type" value="Genomic_DNA"/>
</dbReference>
<dbReference type="InterPro" id="IPR007214">
    <property type="entry name" value="YbaK/aa-tRNA-synth-assoc-dom"/>
</dbReference>
<gene>
    <name evidence="2" type="ORF">NE686_06865</name>
</gene>